<dbReference type="InterPro" id="IPR016181">
    <property type="entry name" value="Acyl_CoA_acyltransferase"/>
</dbReference>
<dbReference type="GO" id="GO:0016740">
    <property type="term" value="F:transferase activity"/>
    <property type="evidence" value="ECO:0007669"/>
    <property type="project" value="UniProtKB-KW"/>
</dbReference>
<reference evidence="1 2" key="1">
    <citation type="submission" date="2017-02" db="EMBL/GenBank/DDBJ databases">
        <authorList>
            <person name="Peterson S.W."/>
        </authorList>
    </citation>
    <scope>NUCLEOTIDE SEQUENCE [LARGE SCALE GENOMIC DNA]</scope>
    <source>
        <strain evidence="1 2">B Ar 00.02</strain>
    </source>
</reference>
<dbReference type="EMBL" id="FUHW01000044">
    <property type="protein sequence ID" value="SJM71066.1"/>
    <property type="molecule type" value="Genomic_DNA"/>
</dbReference>
<dbReference type="SUPFAM" id="SSF55729">
    <property type="entry name" value="Acyl-CoA N-acyltransferases (Nat)"/>
    <property type="match status" value="2"/>
</dbReference>
<keyword evidence="1" id="KW-0808">Transferase</keyword>
<gene>
    <name evidence="1" type="ORF">FM101_12935</name>
</gene>
<accession>A0A1R4GSA5</accession>
<dbReference type="Proteomes" id="UP000195913">
    <property type="component" value="Unassembled WGS sequence"/>
</dbReference>
<keyword evidence="2" id="KW-1185">Reference proteome</keyword>
<dbReference type="Gene3D" id="3.40.630.30">
    <property type="match status" value="1"/>
</dbReference>
<dbReference type="RefSeq" id="WP_087000268.1">
    <property type="nucleotide sequence ID" value="NZ_FUHW01000044.1"/>
</dbReference>
<evidence type="ECO:0000313" key="2">
    <source>
        <dbReference type="Proteomes" id="UP000195913"/>
    </source>
</evidence>
<sequence>MPEQLTLRELPIPATLQGPGGAEFSAIRSLFRQSGIEELGHDDLVTGDAVEIARIQPSAYGRHMIHMIGDGEEPGADIIAAAIVFLPLAENRQSADIDLVVAGPRRCHGLGSRLLRRVADLCLEDNRTVLNLYTGVSLENGGEGVAADPAEGILRPDSGAGWISTAAPGPAFAHRHGFTLGLVDRGSRVGISASDGASLVRLEKQAAVAGPGYALESWTGPVPEAHVADYCRIIERMDIDPPAGGLSFEPSRWDGDRLRTMEARRRKQGTTSVVTVARDLASGQLVAYTELVVFDGQERIAFQEGTLVLPEHRGHRLGLRVKAANHRRILDALPRVERIYTWNAAENSYMLHVNEALGFAACMVEGEWTRTSGVPLPRNG</sequence>
<proteinExistence type="predicted"/>
<dbReference type="AlphaFoldDB" id="A0A1R4GSA5"/>
<organism evidence="1 2">
    <name type="scientific">Arthrobacter rhombi</name>
    <dbReference type="NCBI Taxonomy" id="71253"/>
    <lineage>
        <taxon>Bacteria</taxon>
        <taxon>Bacillati</taxon>
        <taxon>Actinomycetota</taxon>
        <taxon>Actinomycetes</taxon>
        <taxon>Micrococcales</taxon>
        <taxon>Micrococcaceae</taxon>
        <taxon>Arthrobacter</taxon>
    </lineage>
</organism>
<name>A0A1R4GSA5_9MICC</name>
<evidence type="ECO:0000313" key="1">
    <source>
        <dbReference type="EMBL" id="SJM71066.1"/>
    </source>
</evidence>
<protein>
    <submittedName>
        <fullName evidence="1">GCN5-related N-acetyltransferase</fullName>
    </submittedName>
</protein>